<dbReference type="PROSITE" id="PS51194">
    <property type="entry name" value="HELICASE_CTER"/>
    <property type="match status" value="1"/>
</dbReference>
<dbReference type="GO" id="GO:0043590">
    <property type="term" value="C:bacterial nucleoid"/>
    <property type="evidence" value="ECO:0007669"/>
    <property type="project" value="TreeGrafter"/>
</dbReference>
<dbReference type="NCBIfam" id="TIGR00614">
    <property type="entry name" value="recQ_fam"/>
    <property type="match status" value="1"/>
</dbReference>
<dbReference type="GO" id="GO:0003676">
    <property type="term" value="F:nucleic acid binding"/>
    <property type="evidence" value="ECO:0007669"/>
    <property type="project" value="InterPro"/>
</dbReference>
<accession>A0A1M7PRM3</accession>
<dbReference type="SUPFAM" id="SSF52540">
    <property type="entry name" value="P-loop containing nucleoside triphosphate hydrolases"/>
    <property type="match status" value="1"/>
</dbReference>
<dbReference type="FunFam" id="3.40.50.300:FF:001363">
    <property type="entry name" value="ATP-dependent DNA helicase RecQ"/>
    <property type="match status" value="1"/>
</dbReference>
<feature type="domain" description="Helicase C-terminal" evidence="6">
    <location>
        <begin position="224"/>
        <end position="366"/>
    </location>
</feature>
<dbReference type="GO" id="GO:0006281">
    <property type="term" value="P:DNA repair"/>
    <property type="evidence" value="ECO:0007669"/>
    <property type="project" value="TreeGrafter"/>
</dbReference>
<keyword evidence="4" id="KW-0067">ATP-binding</keyword>
<dbReference type="CDD" id="cd17920">
    <property type="entry name" value="DEXHc_RecQ"/>
    <property type="match status" value="1"/>
</dbReference>
<dbReference type="GO" id="GO:0016787">
    <property type="term" value="F:hydrolase activity"/>
    <property type="evidence" value="ECO:0007669"/>
    <property type="project" value="UniProtKB-KW"/>
</dbReference>
<evidence type="ECO:0000313" key="7">
    <source>
        <dbReference type="EMBL" id="SHN20045.1"/>
    </source>
</evidence>
<dbReference type="PROSITE" id="PS51192">
    <property type="entry name" value="HELICASE_ATP_BIND_1"/>
    <property type="match status" value="1"/>
</dbReference>
<dbReference type="InterPro" id="IPR011545">
    <property type="entry name" value="DEAD/DEAH_box_helicase_dom"/>
</dbReference>
<gene>
    <name evidence="7" type="ORF">SAMN05216179_2462</name>
</gene>
<dbReference type="InterPro" id="IPR001650">
    <property type="entry name" value="Helicase_C-like"/>
</dbReference>
<keyword evidence="2" id="KW-0378">Hydrolase</keyword>
<keyword evidence="1" id="KW-0547">Nucleotide-binding</keyword>
<dbReference type="AlphaFoldDB" id="A0A1M7PRM3"/>
<dbReference type="PANTHER" id="PTHR13710">
    <property type="entry name" value="DNA HELICASE RECQ FAMILY MEMBER"/>
    <property type="match status" value="1"/>
</dbReference>
<evidence type="ECO:0000256" key="2">
    <source>
        <dbReference type="ARBA" id="ARBA00022801"/>
    </source>
</evidence>
<dbReference type="GO" id="GO:0043138">
    <property type="term" value="F:3'-5' DNA helicase activity"/>
    <property type="evidence" value="ECO:0007669"/>
    <property type="project" value="TreeGrafter"/>
</dbReference>
<name>A0A1M7PRM3_9BACI</name>
<feature type="domain" description="Helicase ATP-binding" evidence="5">
    <location>
        <begin position="27"/>
        <end position="194"/>
    </location>
</feature>
<evidence type="ECO:0000259" key="6">
    <source>
        <dbReference type="PROSITE" id="PS51194"/>
    </source>
</evidence>
<dbReference type="Pfam" id="PF00271">
    <property type="entry name" value="Helicase_C"/>
    <property type="match status" value="1"/>
</dbReference>
<evidence type="ECO:0000256" key="3">
    <source>
        <dbReference type="ARBA" id="ARBA00022806"/>
    </source>
</evidence>
<evidence type="ECO:0000256" key="1">
    <source>
        <dbReference type="ARBA" id="ARBA00022741"/>
    </source>
</evidence>
<evidence type="ECO:0000313" key="8">
    <source>
        <dbReference type="Proteomes" id="UP000184184"/>
    </source>
</evidence>
<evidence type="ECO:0000259" key="5">
    <source>
        <dbReference type="PROSITE" id="PS51192"/>
    </source>
</evidence>
<dbReference type="SMART" id="SM00487">
    <property type="entry name" value="DEXDc"/>
    <property type="match status" value="1"/>
</dbReference>
<organism evidence="7 8">
    <name type="scientific">Gracilibacillus kekensis</name>
    <dbReference type="NCBI Taxonomy" id="1027249"/>
    <lineage>
        <taxon>Bacteria</taxon>
        <taxon>Bacillati</taxon>
        <taxon>Bacillota</taxon>
        <taxon>Bacilli</taxon>
        <taxon>Bacillales</taxon>
        <taxon>Bacillaceae</taxon>
        <taxon>Gracilibacillus</taxon>
    </lineage>
</organism>
<sequence>MRKYTLENYLQLYFGYASFRPGQREIIENVLANQNVFAVLPTGSGKSICYQLPAIINTGTVIIISPLLSLMTDQVKQLKSTGFKQVTALNSMLKWTEKEDILNNLENYRLIYLSPEMIQNERVLQKLSLLQIDLFVIDEAHCISQWGHEFRPDYLRIKQVFDHLNKPTILALTATATPDVQQDILNTLEIEDAKRIIYPMDKPNISFVVEKVEQLKDKENRVTNLVQEYKVPTLIYFSSRDEATKVATILQTKVPNRNIAYYHAGLDNQDRLLIQQQFMNNQLDVICCTNAFGMGINKKDIQLIVHYHIPTQIESFIQEVGRAGREGQQCVSVALYHENDSFLALRLLETELPDISLVDYFLKRIYQSDISLKQFKEDFITRSGGMEPHWRFFRYQLERMGILKEREIVKEVIDYEEALSTIGNIINRRLTYKHKKRLEMLQWVHTDTCRRTKLFYHFQDEIQTPTYMCCDYCDFKWNNWKPKDINSIENNKDWKSLLKGILYQGDTQK</sequence>
<reference evidence="7 8" key="1">
    <citation type="submission" date="2016-11" db="EMBL/GenBank/DDBJ databases">
        <authorList>
            <person name="Jaros S."/>
            <person name="Januszkiewicz K."/>
            <person name="Wedrychowicz H."/>
        </authorList>
    </citation>
    <scope>NUCLEOTIDE SEQUENCE [LARGE SCALE GENOMIC DNA]</scope>
    <source>
        <strain evidence="7 8">CGMCC 1.10681</strain>
    </source>
</reference>
<keyword evidence="3 7" id="KW-0347">Helicase</keyword>
<dbReference type="GO" id="GO:0006310">
    <property type="term" value="P:DNA recombination"/>
    <property type="evidence" value="ECO:0007669"/>
    <property type="project" value="InterPro"/>
</dbReference>
<protein>
    <submittedName>
        <fullName evidence="7">ATP-dependent DNA helicase RecQ</fullName>
    </submittedName>
</protein>
<dbReference type="OrthoDB" id="9763310at2"/>
<dbReference type="InterPro" id="IPR004589">
    <property type="entry name" value="DNA_helicase_ATP-dep_RecQ"/>
</dbReference>
<dbReference type="Pfam" id="PF00270">
    <property type="entry name" value="DEAD"/>
    <property type="match status" value="1"/>
</dbReference>
<dbReference type="PANTHER" id="PTHR13710:SF84">
    <property type="entry name" value="ATP-DEPENDENT DNA HELICASE RECS-RELATED"/>
    <property type="match status" value="1"/>
</dbReference>
<dbReference type="InterPro" id="IPR014001">
    <property type="entry name" value="Helicase_ATP-bd"/>
</dbReference>
<dbReference type="Gene3D" id="3.40.50.300">
    <property type="entry name" value="P-loop containing nucleotide triphosphate hydrolases"/>
    <property type="match status" value="2"/>
</dbReference>
<dbReference type="InterPro" id="IPR027417">
    <property type="entry name" value="P-loop_NTPase"/>
</dbReference>
<dbReference type="SMART" id="SM00490">
    <property type="entry name" value="HELICc"/>
    <property type="match status" value="1"/>
</dbReference>
<dbReference type="Proteomes" id="UP000184184">
    <property type="component" value="Unassembled WGS sequence"/>
</dbReference>
<dbReference type="GO" id="GO:0005524">
    <property type="term" value="F:ATP binding"/>
    <property type="evidence" value="ECO:0007669"/>
    <property type="project" value="UniProtKB-KW"/>
</dbReference>
<proteinExistence type="predicted"/>
<dbReference type="GO" id="GO:0030894">
    <property type="term" value="C:replisome"/>
    <property type="evidence" value="ECO:0007669"/>
    <property type="project" value="TreeGrafter"/>
</dbReference>
<dbReference type="GO" id="GO:0005737">
    <property type="term" value="C:cytoplasm"/>
    <property type="evidence" value="ECO:0007669"/>
    <property type="project" value="TreeGrafter"/>
</dbReference>
<dbReference type="RefSeq" id="WP_073202131.1">
    <property type="nucleotide sequence ID" value="NZ_FRCZ01000004.1"/>
</dbReference>
<dbReference type="GO" id="GO:0009378">
    <property type="term" value="F:four-way junction helicase activity"/>
    <property type="evidence" value="ECO:0007669"/>
    <property type="project" value="TreeGrafter"/>
</dbReference>
<dbReference type="EMBL" id="FRCZ01000004">
    <property type="protein sequence ID" value="SHN20045.1"/>
    <property type="molecule type" value="Genomic_DNA"/>
</dbReference>
<evidence type="ECO:0000256" key="4">
    <source>
        <dbReference type="ARBA" id="ARBA00022840"/>
    </source>
</evidence>
<dbReference type="STRING" id="1027249.SAMN05216179_2462"/>
<keyword evidence="8" id="KW-1185">Reference proteome</keyword>